<gene>
    <name evidence="3" type="ORF">MQE35_08485</name>
</gene>
<dbReference type="AlphaFoldDB" id="A0A9E6ZNU8"/>
<dbReference type="EMBL" id="CP094358">
    <property type="protein sequence ID" value="UOB19322.1"/>
    <property type="molecule type" value="Genomic_DNA"/>
</dbReference>
<evidence type="ECO:0000256" key="1">
    <source>
        <dbReference type="SAM" id="SignalP"/>
    </source>
</evidence>
<feature type="chain" id="PRO_5039349710" evidence="1">
    <location>
        <begin position="19"/>
        <end position="224"/>
    </location>
</feature>
<proteinExistence type="predicted"/>
<dbReference type="Gene3D" id="2.160.20.120">
    <property type="match status" value="1"/>
</dbReference>
<accession>A0A9E6ZNU8</accession>
<dbReference type="Proteomes" id="UP000831290">
    <property type="component" value="Chromosome"/>
</dbReference>
<name>A0A9E6ZNU8_9FLAO</name>
<feature type="signal peptide" evidence="1">
    <location>
        <begin position="1"/>
        <end position="18"/>
    </location>
</feature>
<evidence type="ECO:0000259" key="2">
    <source>
        <dbReference type="Pfam" id="PF10988"/>
    </source>
</evidence>
<keyword evidence="4" id="KW-1185">Reference proteome</keyword>
<keyword evidence="1" id="KW-0732">Signal</keyword>
<dbReference type="RefSeq" id="WP_255845938.1">
    <property type="nucleotide sequence ID" value="NZ_CP094358.1"/>
</dbReference>
<evidence type="ECO:0000313" key="3">
    <source>
        <dbReference type="EMBL" id="UOB19322.1"/>
    </source>
</evidence>
<protein>
    <submittedName>
        <fullName evidence="3">DUF2807 domain-containing protein</fullName>
    </submittedName>
</protein>
<reference evidence="3" key="1">
    <citation type="submission" date="2022-03" db="EMBL/GenBank/DDBJ databases">
        <title>Description of Abyssus ytuae gen. nov., sp. nov., a novel member of the family Flavobacteriaceae isolated from the sediment of Mariana Trench.</title>
        <authorList>
            <person name="Zhang J."/>
            <person name="Xu X."/>
        </authorList>
    </citation>
    <scope>NUCLEOTIDE SEQUENCE</scope>
    <source>
        <strain evidence="3">MT3330</strain>
    </source>
</reference>
<dbReference type="KEGG" id="fbm:MQE35_08485"/>
<sequence length="224" mass="24905">MKRIIFFLFFIVSGFSFSQDNIVIETGDFTEIKAFDGLTVNLIRSFENKVVVYGDDKDKVAVVNNDGRLKVRMTIGKIYGGKKTYVDVYHSKELDLIDANEGAFISSTYKFIQTYMSLKVQEGGEIHVEVETDKLDIRAVTAGKIEIKGKAVNQDVQITTGGKYEAEGLLTEQAKVVITTGGYAYINTTEYVEAKVKMGGTIKIYGNTRVIEKTVFIGGNIVEM</sequence>
<organism evidence="3 4">
    <name type="scientific">Abyssalbus ytuae</name>
    <dbReference type="NCBI Taxonomy" id="2926907"/>
    <lineage>
        <taxon>Bacteria</taxon>
        <taxon>Pseudomonadati</taxon>
        <taxon>Bacteroidota</taxon>
        <taxon>Flavobacteriia</taxon>
        <taxon>Flavobacteriales</taxon>
        <taxon>Flavobacteriaceae</taxon>
        <taxon>Abyssalbus</taxon>
    </lineage>
</organism>
<feature type="domain" description="Putative auto-transporter adhesin head GIN" evidence="2">
    <location>
        <begin position="28"/>
        <end position="207"/>
    </location>
</feature>
<dbReference type="Pfam" id="PF10988">
    <property type="entry name" value="DUF2807"/>
    <property type="match status" value="1"/>
</dbReference>
<evidence type="ECO:0000313" key="4">
    <source>
        <dbReference type="Proteomes" id="UP000831290"/>
    </source>
</evidence>
<dbReference type="InterPro" id="IPR021255">
    <property type="entry name" value="DUF2807"/>
</dbReference>